<dbReference type="InterPro" id="IPR044824">
    <property type="entry name" value="MAIN-like"/>
</dbReference>
<dbReference type="EMBL" id="QEFC01004045">
    <property type="protein sequence ID" value="KAE9445634.1"/>
    <property type="molecule type" value="Genomic_DNA"/>
</dbReference>
<protein>
    <recommendedName>
        <fullName evidence="1">Aminotransferase-like plant mobile domain-containing protein</fullName>
    </recommendedName>
</protein>
<organism evidence="2">
    <name type="scientific">Rhododendron williamsianum</name>
    <dbReference type="NCBI Taxonomy" id="262921"/>
    <lineage>
        <taxon>Eukaryota</taxon>
        <taxon>Viridiplantae</taxon>
        <taxon>Streptophyta</taxon>
        <taxon>Embryophyta</taxon>
        <taxon>Tracheophyta</taxon>
        <taxon>Spermatophyta</taxon>
        <taxon>Magnoliopsida</taxon>
        <taxon>eudicotyledons</taxon>
        <taxon>Gunneridae</taxon>
        <taxon>Pentapetalae</taxon>
        <taxon>asterids</taxon>
        <taxon>Ericales</taxon>
        <taxon>Ericaceae</taxon>
        <taxon>Ericoideae</taxon>
        <taxon>Rhodoreae</taxon>
        <taxon>Rhododendron</taxon>
    </lineage>
</organism>
<dbReference type="OrthoDB" id="977396at2759"/>
<dbReference type="InterPro" id="IPR019557">
    <property type="entry name" value="AminoTfrase-like_pln_mobile"/>
</dbReference>
<evidence type="ECO:0000259" key="1">
    <source>
        <dbReference type="Pfam" id="PF10536"/>
    </source>
</evidence>
<proteinExistence type="predicted"/>
<sequence length="185" mass="20831">MDHPTPPVLALIRQAGFGGLIDLPFMSLDLALMTALMERWGSRLTRFTWAQASGLLHCKTWRFCLGYLLMLPVGYTNEDVRRQARGYILQLIGGILLPDHSRSHVHLAYLTLLEDFTVVRSWGSACLANLYHYLCHGCQSGKENVGGAFILVQLWAWERFLYVAPGRKGWHCRPAGSPLGAWYGN</sequence>
<dbReference type="GO" id="GO:0010073">
    <property type="term" value="P:meristem maintenance"/>
    <property type="evidence" value="ECO:0007669"/>
    <property type="project" value="InterPro"/>
</dbReference>
<reference evidence="2" key="1">
    <citation type="journal article" date="2019" name="Genome Biol. Evol.">
        <title>The Rhododendron genome and chromosomal organization provide insight into shared whole-genome duplications across the heath family (Ericaceae).</title>
        <authorList>
            <person name="Soza V.L."/>
            <person name="Lindsley D."/>
            <person name="Waalkes A."/>
            <person name="Ramage E."/>
            <person name="Patwardhan R.P."/>
            <person name="Burton J.N."/>
            <person name="Adey A."/>
            <person name="Kumar A."/>
            <person name="Qiu R."/>
            <person name="Shendure J."/>
            <person name="Hall B."/>
        </authorList>
    </citation>
    <scope>NUCLEOTIDE SEQUENCE</scope>
    <source>
        <strain evidence="2">RSF 1966-606</strain>
    </source>
</reference>
<dbReference type="PANTHER" id="PTHR46033">
    <property type="entry name" value="PROTEIN MAIN-LIKE 2"/>
    <property type="match status" value="1"/>
</dbReference>
<gene>
    <name evidence="2" type="ORF">C3L33_22470</name>
</gene>
<dbReference type="AlphaFoldDB" id="A0A6A4KNP1"/>
<accession>A0A6A4KNP1</accession>
<comment type="caution">
    <text evidence="2">The sequence shown here is derived from an EMBL/GenBank/DDBJ whole genome shotgun (WGS) entry which is preliminary data.</text>
</comment>
<dbReference type="Pfam" id="PF10536">
    <property type="entry name" value="PMD"/>
    <property type="match status" value="1"/>
</dbReference>
<name>A0A6A4KNP1_9ERIC</name>
<feature type="domain" description="Aminotransferase-like plant mobile" evidence="1">
    <location>
        <begin position="80"/>
        <end position="167"/>
    </location>
</feature>
<dbReference type="PANTHER" id="PTHR46033:SF8">
    <property type="entry name" value="PROTEIN MAINTENANCE OF MERISTEMS-LIKE"/>
    <property type="match status" value="1"/>
</dbReference>
<feature type="non-terminal residue" evidence="2">
    <location>
        <position position="1"/>
    </location>
</feature>
<evidence type="ECO:0000313" key="2">
    <source>
        <dbReference type="EMBL" id="KAE9445634.1"/>
    </source>
</evidence>